<evidence type="ECO:0000256" key="8">
    <source>
        <dbReference type="SAM" id="Phobius"/>
    </source>
</evidence>
<feature type="transmembrane region" description="Helical" evidence="8">
    <location>
        <begin position="683"/>
        <end position="713"/>
    </location>
</feature>
<evidence type="ECO:0000256" key="4">
    <source>
        <dbReference type="ARBA" id="ARBA00022989"/>
    </source>
</evidence>
<feature type="domain" description="MacB-like periplasmic core" evidence="10">
    <location>
        <begin position="397"/>
        <end position="615"/>
    </location>
</feature>
<dbReference type="GO" id="GO:0005886">
    <property type="term" value="C:plasma membrane"/>
    <property type="evidence" value="ECO:0007669"/>
    <property type="project" value="UniProtKB-SubCell"/>
</dbReference>
<feature type="domain" description="ABC3 transporter permease C-terminal" evidence="9">
    <location>
        <begin position="642"/>
        <end position="762"/>
    </location>
</feature>
<keyword evidence="5 8" id="KW-0472">Membrane</keyword>
<evidence type="ECO:0000313" key="12">
    <source>
        <dbReference type="Proteomes" id="UP000619260"/>
    </source>
</evidence>
<dbReference type="InterPro" id="IPR003838">
    <property type="entry name" value="ABC3_permease_C"/>
</dbReference>
<dbReference type="AlphaFoldDB" id="A0A8J3YSX4"/>
<dbReference type="InterPro" id="IPR050250">
    <property type="entry name" value="Macrolide_Exporter_MacB"/>
</dbReference>
<accession>A0A8J3YSX4</accession>
<comment type="subcellular location">
    <subcellularLocation>
        <location evidence="1">Cell membrane</location>
        <topology evidence="1">Multi-pass membrane protein</topology>
    </subcellularLocation>
</comment>
<feature type="transmembrane region" description="Helical" evidence="8">
    <location>
        <begin position="733"/>
        <end position="755"/>
    </location>
</feature>
<evidence type="ECO:0000259" key="10">
    <source>
        <dbReference type="Pfam" id="PF12704"/>
    </source>
</evidence>
<evidence type="ECO:0000313" key="11">
    <source>
        <dbReference type="EMBL" id="GIJ49350.1"/>
    </source>
</evidence>
<feature type="transmembrane region" description="Helical" evidence="8">
    <location>
        <begin position="398"/>
        <end position="418"/>
    </location>
</feature>
<feature type="transmembrane region" description="Helical" evidence="8">
    <location>
        <begin position="322"/>
        <end position="342"/>
    </location>
</feature>
<comment type="caution">
    <text evidence="11">The sequence shown here is derived from an EMBL/GenBank/DDBJ whole genome shotgun (WGS) entry which is preliminary data.</text>
</comment>
<evidence type="ECO:0000256" key="3">
    <source>
        <dbReference type="ARBA" id="ARBA00022692"/>
    </source>
</evidence>
<feature type="region of interest" description="Disordered" evidence="7">
    <location>
        <begin position="442"/>
        <end position="463"/>
    </location>
</feature>
<dbReference type="InterPro" id="IPR025857">
    <property type="entry name" value="MacB_PCD"/>
</dbReference>
<sequence length="772" mass="80262">MQTFVIGLVVLMSTMTVVIGLTLLEASSAPFDRAFAQQRGPHAIAVYDASAVTGAQLAAAKTGVAASAGPFGTATLEWTAGGEPRRADGPMTIVGRADPNGPVDRLNLWRGRWASAPGEIVLASQDHSGDGFPVVDSITLSGVAYRVVGWAYSLSGTADGWVTPAQMETLRPTSVQMLYRFAGDVSTRAAVQARLDAVTAGLPANALSAAEPYLVAKEQIAADIGVFLPFLATFGVLALIVAVVIVGNVVSGAVVSGLRQIGILKSLGFTPRQVVTVYLVMVSVPAVVGAVLGTVAGSLGAQPLLEEGFEGLGLEAGIRVSLWTWGVGLLGVPALVALAAFVPAVRAHRLSAAEAISAGSAPRRGRGTRAQRWLAGLRLPRSVSLGLGVPLSRPGRTAFTVVAVLLGVTTVTFASGLADSLERIATVQEKASGQVLVIPSDGKSRIAGPRDVPPTGEPAKTTRTDAEVEQLLRGLPDAARVSAVRGTTVPAVGQTEPVRVLYFRGDFASMGYRDELTAGRWMSGPDETVVPSELMKERRLAVGDTITLELGGRRAALTIVGEVMDGPSGQPGIFADWSVFTSLEPDRVVAPHEMEYQVQLKPTGNVAAYADAVRAADPGLDALDMSERRSDFQYIVVGFSSTLSLLLAAVAALGVFNTVVLNVRERRRDLGMLKSIGMTPRQVVAMVLTSMAAVGVVGGLLGIPVGVLAHGYIMPAAADAAQVSIPQSVMDVWQAPMLLALAFAGVVIAMLGALLPARGAARLRIAEVLHNE</sequence>
<keyword evidence="4 8" id="KW-1133">Transmembrane helix</keyword>
<feature type="domain" description="ABC3 transporter permease C-terminal" evidence="9">
    <location>
        <begin position="233"/>
        <end position="350"/>
    </location>
</feature>
<protein>
    <recommendedName>
        <fullName evidence="13">ABC transporter permease</fullName>
    </recommendedName>
</protein>
<evidence type="ECO:0000256" key="1">
    <source>
        <dbReference type="ARBA" id="ARBA00004651"/>
    </source>
</evidence>
<dbReference type="Pfam" id="PF02687">
    <property type="entry name" value="FtsX"/>
    <property type="match status" value="2"/>
</dbReference>
<evidence type="ECO:0000256" key="2">
    <source>
        <dbReference type="ARBA" id="ARBA00022475"/>
    </source>
</evidence>
<dbReference type="PANTHER" id="PTHR30572">
    <property type="entry name" value="MEMBRANE COMPONENT OF TRANSPORTER-RELATED"/>
    <property type="match status" value="1"/>
</dbReference>
<keyword evidence="12" id="KW-1185">Reference proteome</keyword>
<organism evidence="11 12">
    <name type="scientific">Virgisporangium aliadipatigenens</name>
    <dbReference type="NCBI Taxonomy" id="741659"/>
    <lineage>
        <taxon>Bacteria</taxon>
        <taxon>Bacillati</taxon>
        <taxon>Actinomycetota</taxon>
        <taxon>Actinomycetes</taxon>
        <taxon>Micromonosporales</taxon>
        <taxon>Micromonosporaceae</taxon>
        <taxon>Virgisporangium</taxon>
    </lineage>
</organism>
<proteinExistence type="inferred from homology"/>
<keyword evidence="2" id="KW-1003">Cell membrane</keyword>
<dbReference type="Proteomes" id="UP000619260">
    <property type="component" value="Unassembled WGS sequence"/>
</dbReference>
<evidence type="ECO:0008006" key="13">
    <source>
        <dbReference type="Google" id="ProtNLM"/>
    </source>
</evidence>
<dbReference type="Pfam" id="PF12704">
    <property type="entry name" value="MacB_PCD"/>
    <property type="match status" value="1"/>
</dbReference>
<dbReference type="EMBL" id="BOPF01000026">
    <property type="protein sequence ID" value="GIJ49350.1"/>
    <property type="molecule type" value="Genomic_DNA"/>
</dbReference>
<evidence type="ECO:0000256" key="6">
    <source>
        <dbReference type="ARBA" id="ARBA00038076"/>
    </source>
</evidence>
<evidence type="ECO:0000256" key="5">
    <source>
        <dbReference type="ARBA" id="ARBA00023136"/>
    </source>
</evidence>
<reference evidence="11" key="1">
    <citation type="submission" date="2021-01" db="EMBL/GenBank/DDBJ databases">
        <title>Whole genome shotgun sequence of Virgisporangium aliadipatigenens NBRC 105644.</title>
        <authorList>
            <person name="Komaki H."/>
            <person name="Tamura T."/>
        </authorList>
    </citation>
    <scope>NUCLEOTIDE SEQUENCE</scope>
    <source>
        <strain evidence="11">NBRC 105644</strain>
    </source>
</reference>
<keyword evidence="3 8" id="KW-0812">Transmembrane</keyword>
<dbReference type="PANTHER" id="PTHR30572:SF4">
    <property type="entry name" value="ABC TRANSPORTER PERMEASE YTRF"/>
    <property type="match status" value="1"/>
</dbReference>
<evidence type="ECO:0000256" key="7">
    <source>
        <dbReference type="SAM" id="MobiDB-lite"/>
    </source>
</evidence>
<feature type="transmembrane region" description="Helical" evidence="8">
    <location>
        <begin position="227"/>
        <end position="255"/>
    </location>
</feature>
<feature type="transmembrane region" description="Helical" evidence="8">
    <location>
        <begin position="634"/>
        <end position="663"/>
    </location>
</feature>
<name>A0A8J3YSX4_9ACTN</name>
<gene>
    <name evidence="11" type="ORF">Val02_62360</name>
</gene>
<evidence type="ECO:0000259" key="9">
    <source>
        <dbReference type="Pfam" id="PF02687"/>
    </source>
</evidence>
<feature type="transmembrane region" description="Helical" evidence="8">
    <location>
        <begin position="276"/>
        <end position="302"/>
    </location>
</feature>
<dbReference type="GO" id="GO:0022857">
    <property type="term" value="F:transmembrane transporter activity"/>
    <property type="evidence" value="ECO:0007669"/>
    <property type="project" value="TreeGrafter"/>
</dbReference>
<comment type="similarity">
    <text evidence="6">Belongs to the ABC-4 integral membrane protein family.</text>
</comment>